<organism evidence="3 4">
    <name type="scientific">Flavobacterium aquatile LMG 4008 = ATCC 11947</name>
    <dbReference type="NCBI Taxonomy" id="1453498"/>
    <lineage>
        <taxon>Bacteria</taxon>
        <taxon>Pseudomonadati</taxon>
        <taxon>Bacteroidota</taxon>
        <taxon>Flavobacteriia</taxon>
        <taxon>Flavobacteriales</taxon>
        <taxon>Flavobacteriaceae</taxon>
        <taxon>Flavobacterium</taxon>
    </lineage>
</organism>
<evidence type="ECO:0000313" key="3">
    <source>
        <dbReference type="EMBL" id="KGD66746.1"/>
    </source>
</evidence>
<name>A0A095SQ05_9FLAO</name>
<dbReference type="NCBIfam" id="TIGR01451">
    <property type="entry name" value="B_ant_repeat"/>
    <property type="match status" value="1"/>
</dbReference>
<dbReference type="InterPro" id="IPR047589">
    <property type="entry name" value="DUF11_rpt"/>
</dbReference>
<evidence type="ECO:0000313" key="4">
    <source>
        <dbReference type="Proteomes" id="UP000029554"/>
    </source>
</evidence>
<feature type="domain" description="DUF7507" evidence="2">
    <location>
        <begin position="31"/>
        <end position="135"/>
    </location>
</feature>
<dbReference type="RefSeq" id="WP_035128515.1">
    <property type="nucleotide sequence ID" value="NZ_JRHH01000006.1"/>
</dbReference>
<feature type="non-terminal residue" evidence="3">
    <location>
        <position position="1"/>
    </location>
</feature>
<feature type="compositionally biased region" description="Low complexity" evidence="1">
    <location>
        <begin position="121"/>
        <end position="143"/>
    </location>
</feature>
<feature type="region of interest" description="Disordered" evidence="1">
    <location>
        <begin position="119"/>
        <end position="143"/>
    </location>
</feature>
<dbReference type="STRING" id="1453498.LG45_15015"/>
<dbReference type="InterPro" id="IPR055354">
    <property type="entry name" value="DUF7507"/>
</dbReference>
<reference evidence="3 4" key="1">
    <citation type="submission" date="2014-09" db="EMBL/GenBank/DDBJ databases">
        <title>Whole Genome Shotgun of Flavobacterium aquatile LMG 4008.</title>
        <authorList>
            <person name="Gale A.N."/>
            <person name="Pipes S.E."/>
            <person name="Newman J.D."/>
        </authorList>
    </citation>
    <scope>NUCLEOTIDE SEQUENCE [LARGE SCALE GENOMIC DNA]</scope>
    <source>
        <strain evidence="3 4">LMG 4008</strain>
    </source>
</reference>
<dbReference type="Proteomes" id="UP000029554">
    <property type="component" value="Unassembled WGS sequence"/>
</dbReference>
<dbReference type="eggNOG" id="COG5184">
    <property type="taxonomic scope" value="Bacteria"/>
</dbReference>
<evidence type="ECO:0000259" key="2">
    <source>
        <dbReference type="Pfam" id="PF24346"/>
    </source>
</evidence>
<dbReference type="AlphaFoldDB" id="A0A095SQ05"/>
<dbReference type="eggNOG" id="COG2304">
    <property type="taxonomic scope" value="Bacteria"/>
</dbReference>
<dbReference type="Pfam" id="PF24346">
    <property type="entry name" value="DUF7507"/>
    <property type="match status" value="1"/>
</dbReference>
<comment type="caution">
    <text evidence="3">The sequence shown here is derived from an EMBL/GenBank/DDBJ whole genome shotgun (WGS) entry which is preliminary data.</text>
</comment>
<sequence length="365" mass="38025">PAGNYTLTYQICQVTNPTNCDTAIVTVPVYTPSIELLKEGTYVDSNLPSGVSVGDTITYAFTITNTSTIALTNIIITDPIVTIIGGPLATLAAGASDSTTFTAVYTVTQADIDAGQVNNLATATGTPPSGPPATDDSSDPTPCTTCEPVVGCPTCTITPLIDAVNDTYNSVACDGTGTIGNILSNDTYGSNPVNSNSNSQVTLTILSGNNPNIIIDNSGAITMTSAVPVGSYTYTYQICSTVSPNTCDIATVIINIIDTTDPTWTTPIPLPQDITVSCSNIPVTPILTATDSCSTPIVTHVQIITPGNCQGNYTIVNTWTATDASNNDIVHVQTITVQDTTAPTFVETLPTNVTFLLFKILQLLY</sequence>
<gene>
    <name evidence="3" type="ORF">LG45_15015</name>
</gene>
<accession>A0A095SQ05</accession>
<protein>
    <recommendedName>
        <fullName evidence="2">DUF7507 domain-containing protein</fullName>
    </recommendedName>
</protein>
<proteinExistence type="predicted"/>
<keyword evidence="4" id="KW-1185">Reference proteome</keyword>
<dbReference type="EMBL" id="JRHH01000006">
    <property type="protein sequence ID" value="KGD66746.1"/>
    <property type="molecule type" value="Genomic_DNA"/>
</dbReference>
<evidence type="ECO:0000256" key="1">
    <source>
        <dbReference type="SAM" id="MobiDB-lite"/>
    </source>
</evidence>